<dbReference type="RefSeq" id="WP_091534711.1">
    <property type="nucleotide sequence ID" value="NZ_FOOC01000010.1"/>
</dbReference>
<protein>
    <recommendedName>
        <fullName evidence="3">Lnb N-terminal periplasmic domain-containing protein</fullName>
    </recommendedName>
</protein>
<feature type="signal peptide" evidence="2">
    <location>
        <begin position="1"/>
        <end position="18"/>
    </location>
</feature>
<keyword evidence="5" id="KW-1185">Reference proteome</keyword>
<feature type="transmembrane region" description="Helical" evidence="1">
    <location>
        <begin position="345"/>
        <end position="366"/>
    </location>
</feature>
<feature type="transmembrane region" description="Helical" evidence="1">
    <location>
        <begin position="280"/>
        <end position="305"/>
    </location>
</feature>
<dbReference type="Proteomes" id="UP000199771">
    <property type="component" value="Unassembled WGS sequence"/>
</dbReference>
<evidence type="ECO:0000259" key="3">
    <source>
        <dbReference type="Pfam" id="PF13387"/>
    </source>
</evidence>
<dbReference type="InterPro" id="IPR025178">
    <property type="entry name" value="Lnb_N"/>
</dbReference>
<evidence type="ECO:0000256" key="2">
    <source>
        <dbReference type="SAM" id="SignalP"/>
    </source>
</evidence>
<name>A0A1I2K0D9_9GAMM</name>
<feature type="domain" description="Lnb N-terminal periplasmic" evidence="3">
    <location>
        <begin position="23"/>
        <end position="152"/>
    </location>
</feature>
<dbReference type="EMBL" id="FOOC01000010">
    <property type="protein sequence ID" value="SFF58677.1"/>
    <property type="molecule type" value="Genomic_DNA"/>
</dbReference>
<dbReference type="STRING" id="1076937.SAMN04488120_11081"/>
<keyword evidence="1" id="KW-0812">Transmembrane</keyword>
<dbReference type="OrthoDB" id="319167at2"/>
<accession>A0A1I2K0D9</accession>
<dbReference type="Pfam" id="PF13387">
    <property type="entry name" value="Lnb_N"/>
    <property type="match status" value="1"/>
</dbReference>
<feature type="chain" id="PRO_5011664241" description="Lnb N-terminal periplasmic domain-containing protein" evidence="2">
    <location>
        <begin position="19"/>
        <end position="402"/>
    </location>
</feature>
<feature type="transmembrane region" description="Helical" evidence="1">
    <location>
        <begin position="247"/>
        <end position="268"/>
    </location>
</feature>
<evidence type="ECO:0000313" key="4">
    <source>
        <dbReference type="EMBL" id="SFF58677.1"/>
    </source>
</evidence>
<dbReference type="AlphaFoldDB" id="A0A1I2K0D9"/>
<feature type="transmembrane region" description="Helical" evidence="1">
    <location>
        <begin position="317"/>
        <end position="333"/>
    </location>
</feature>
<reference evidence="4 5" key="1">
    <citation type="submission" date="2016-10" db="EMBL/GenBank/DDBJ databases">
        <authorList>
            <person name="de Groot N.N."/>
        </authorList>
    </citation>
    <scope>NUCLEOTIDE SEQUENCE [LARGE SCALE GENOMIC DNA]</scope>
    <source>
        <strain evidence="4 5">DSM 23609</strain>
    </source>
</reference>
<keyword evidence="1" id="KW-1133">Transmembrane helix</keyword>
<organism evidence="4 5">
    <name type="scientific">Fontimonas thermophila</name>
    <dbReference type="NCBI Taxonomy" id="1076937"/>
    <lineage>
        <taxon>Bacteria</taxon>
        <taxon>Pseudomonadati</taxon>
        <taxon>Pseudomonadota</taxon>
        <taxon>Gammaproteobacteria</taxon>
        <taxon>Nevskiales</taxon>
        <taxon>Nevskiaceae</taxon>
        <taxon>Fontimonas</taxon>
    </lineage>
</organism>
<keyword evidence="2" id="KW-0732">Signal</keyword>
<evidence type="ECO:0000313" key="5">
    <source>
        <dbReference type="Proteomes" id="UP000199771"/>
    </source>
</evidence>
<keyword evidence="1" id="KW-0472">Membrane</keyword>
<sequence>MRALLAVLLLCVPVLGHAQTPAPQISVLTFAPGEIYWQRFGHNALLVRQAGQALVYNYGIFDFRQEHFFLNFARARMRYRLDVTPLYPTLQYYAAENRWAVEQHLALSPHQARALADFLAWNARPENAEYRYDYFTANCSTRVRDALDQVLGGALRRTLQARPGHGSYRSEVLRLMAPQPVLMLGMDLGLGPRVDEPLDQWQEGFIPMRLMAALRGVRIAADDGTQRPLVASERWLIVREDRTGAPVPYPTALFLSVGLALGASMWGLNRMRAHTAARIALGMLAGGAVLVWALAGSVLLLGWLATEHWGMAANRNLLLLNPLWWVLLPCAAGQWRRAPSRPRRVARLAMGVLATLSVLSLPWALVGVQPNLHWVALLLPPQLAVLHLLRSADDVRGAVASG</sequence>
<proteinExistence type="predicted"/>
<evidence type="ECO:0000256" key="1">
    <source>
        <dbReference type="SAM" id="Phobius"/>
    </source>
</evidence>
<gene>
    <name evidence="4" type="ORF">SAMN04488120_11081</name>
</gene>